<dbReference type="GO" id="GO:0005737">
    <property type="term" value="C:cytoplasm"/>
    <property type="evidence" value="ECO:0007669"/>
    <property type="project" value="UniProtKB-SubCell"/>
</dbReference>
<dbReference type="PROSITE" id="PS01279">
    <property type="entry name" value="PCMT"/>
    <property type="match status" value="1"/>
</dbReference>
<accession>A0A660SFW6</accession>
<organism evidence="8 9">
    <name type="scientific">candidate division WOR-3 bacterium</name>
    <dbReference type="NCBI Taxonomy" id="2052148"/>
    <lineage>
        <taxon>Bacteria</taxon>
        <taxon>Bacteria division WOR-3</taxon>
    </lineage>
</organism>
<dbReference type="NCBIfam" id="NF001453">
    <property type="entry name" value="PRK00312.1"/>
    <property type="match status" value="1"/>
</dbReference>
<evidence type="ECO:0000256" key="1">
    <source>
        <dbReference type="ARBA" id="ARBA00004496"/>
    </source>
</evidence>
<name>A0A660SFW6_UNCW3</name>
<evidence type="ECO:0000256" key="4">
    <source>
        <dbReference type="ARBA" id="ARBA00022603"/>
    </source>
</evidence>
<dbReference type="PANTHER" id="PTHR11579">
    <property type="entry name" value="PROTEIN-L-ISOASPARTATE O-METHYLTRANSFERASE"/>
    <property type="match status" value="1"/>
</dbReference>
<evidence type="ECO:0000256" key="2">
    <source>
        <dbReference type="ARBA" id="ARBA00005369"/>
    </source>
</evidence>
<keyword evidence="4 7" id="KW-0489">Methyltransferase</keyword>
<sequence>MVDEQIIGRGIKDQGVIEAMLVVPRHKFVSENLRTQAYNDYPLPIGAGQTISQPYMVALMTELLQLSGKEKVLEIGTGSGYQTAILAELSSQVFTIERIAELSQAARQRIEKLGYKNVVFRVGDGTIGWPEFAPFDRILITAGAPDIPKSLFSQLSDGGVMVVPIGDRNFQILNVVKNVGGRPEVEQSIECTFVPLVGKEGWNGA</sequence>
<proteinExistence type="inferred from homology"/>
<evidence type="ECO:0000256" key="7">
    <source>
        <dbReference type="HAMAP-Rule" id="MF_00090"/>
    </source>
</evidence>
<evidence type="ECO:0000256" key="6">
    <source>
        <dbReference type="ARBA" id="ARBA00022691"/>
    </source>
</evidence>
<dbReference type="Gene3D" id="3.40.50.150">
    <property type="entry name" value="Vaccinia Virus protein VP39"/>
    <property type="match status" value="1"/>
</dbReference>
<comment type="catalytic activity">
    <reaction evidence="7">
        <text>[protein]-L-isoaspartate + S-adenosyl-L-methionine = [protein]-L-isoaspartate alpha-methyl ester + S-adenosyl-L-homocysteine</text>
        <dbReference type="Rhea" id="RHEA:12705"/>
        <dbReference type="Rhea" id="RHEA-COMP:12143"/>
        <dbReference type="Rhea" id="RHEA-COMP:12144"/>
        <dbReference type="ChEBI" id="CHEBI:57856"/>
        <dbReference type="ChEBI" id="CHEBI:59789"/>
        <dbReference type="ChEBI" id="CHEBI:90596"/>
        <dbReference type="ChEBI" id="CHEBI:90598"/>
        <dbReference type="EC" id="2.1.1.77"/>
    </reaction>
</comment>
<gene>
    <name evidence="7" type="primary">pcm</name>
    <name evidence="8" type="ORF">DRP53_09775</name>
</gene>
<evidence type="ECO:0000256" key="5">
    <source>
        <dbReference type="ARBA" id="ARBA00022679"/>
    </source>
</evidence>
<dbReference type="HAMAP" id="MF_00090">
    <property type="entry name" value="PIMT"/>
    <property type="match status" value="1"/>
</dbReference>
<comment type="caution">
    <text evidence="8">The sequence shown here is derived from an EMBL/GenBank/DDBJ whole genome shotgun (WGS) entry which is preliminary data.</text>
</comment>
<dbReference type="GO" id="GO:0030091">
    <property type="term" value="P:protein repair"/>
    <property type="evidence" value="ECO:0007669"/>
    <property type="project" value="UniProtKB-UniRule"/>
</dbReference>
<dbReference type="EC" id="2.1.1.77" evidence="7"/>
<evidence type="ECO:0000313" key="9">
    <source>
        <dbReference type="Proteomes" id="UP000268469"/>
    </source>
</evidence>
<dbReference type="PANTHER" id="PTHR11579:SF0">
    <property type="entry name" value="PROTEIN-L-ISOASPARTATE(D-ASPARTATE) O-METHYLTRANSFERASE"/>
    <property type="match status" value="1"/>
</dbReference>
<dbReference type="GO" id="GO:0032259">
    <property type="term" value="P:methylation"/>
    <property type="evidence" value="ECO:0007669"/>
    <property type="project" value="UniProtKB-KW"/>
</dbReference>
<comment type="function">
    <text evidence="7">Catalyzes the methyl esterification of L-isoaspartyl residues in peptides and proteins that result from spontaneous decomposition of normal L-aspartyl and L-asparaginyl residues. It plays a role in the repair and/or degradation of damaged proteins.</text>
</comment>
<comment type="similarity">
    <text evidence="2 7">Belongs to the methyltransferase superfamily. L-isoaspartyl/D-aspartyl protein methyltransferase family.</text>
</comment>
<keyword evidence="6 7" id="KW-0949">S-adenosyl-L-methionine</keyword>
<dbReference type="AlphaFoldDB" id="A0A660SFW6"/>
<evidence type="ECO:0000313" key="8">
    <source>
        <dbReference type="EMBL" id="RKX68891.1"/>
    </source>
</evidence>
<dbReference type="EMBL" id="QNBE01000122">
    <property type="protein sequence ID" value="RKX68891.1"/>
    <property type="molecule type" value="Genomic_DNA"/>
</dbReference>
<dbReference type="Pfam" id="PF01135">
    <property type="entry name" value="PCMT"/>
    <property type="match status" value="1"/>
</dbReference>
<keyword evidence="5 7" id="KW-0808">Transferase</keyword>
<dbReference type="GO" id="GO:0004719">
    <property type="term" value="F:protein-L-isoaspartate (D-aspartate) O-methyltransferase activity"/>
    <property type="evidence" value="ECO:0007669"/>
    <property type="project" value="UniProtKB-UniRule"/>
</dbReference>
<evidence type="ECO:0000256" key="3">
    <source>
        <dbReference type="ARBA" id="ARBA00022490"/>
    </source>
</evidence>
<dbReference type="InterPro" id="IPR000682">
    <property type="entry name" value="PCMT"/>
</dbReference>
<dbReference type="InterPro" id="IPR029063">
    <property type="entry name" value="SAM-dependent_MTases_sf"/>
</dbReference>
<dbReference type="CDD" id="cd02440">
    <property type="entry name" value="AdoMet_MTases"/>
    <property type="match status" value="1"/>
</dbReference>
<reference evidence="8 9" key="1">
    <citation type="submission" date="2018-06" db="EMBL/GenBank/DDBJ databases">
        <title>Extensive metabolic versatility and redundancy in microbially diverse, dynamic hydrothermal sediments.</title>
        <authorList>
            <person name="Dombrowski N."/>
            <person name="Teske A."/>
            <person name="Baker B.J."/>
        </authorList>
    </citation>
    <scope>NUCLEOTIDE SEQUENCE [LARGE SCALE GENOMIC DNA]</scope>
    <source>
        <strain evidence="8">B36_G15</strain>
    </source>
</reference>
<dbReference type="FunFam" id="3.40.50.150:FF:000010">
    <property type="entry name" value="Protein-L-isoaspartate O-methyltransferase"/>
    <property type="match status" value="1"/>
</dbReference>
<comment type="subcellular location">
    <subcellularLocation>
        <location evidence="1 7">Cytoplasm</location>
    </subcellularLocation>
</comment>
<protein>
    <recommendedName>
        <fullName evidence="7">Protein-L-isoaspartate O-methyltransferase</fullName>
        <ecNumber evidence="7">2.1.1.77</ecNumber>
    </recommendedName>
    <alternativeName>
        <fullName evidence="7">L-isoaspartyl protein carboxyl methyltransferase</fullName>
    </alternativeName>
    <alternativeName>
        <fullName evidence="7">Protein L-isoaspartyl methyltransferase</fullName>
    </alternativeName>
    <alternativeName>
        <fullName evidence="7">Protein-beta-aspartate methyltransferase</fullName>
        <shortName evidence="7">PIMT</shortName>
    </alternativeName>
</protein>
<dbReference type="NCBIfam" id="TIGR00080">
    <property type="entry name" value="pimt"/>
    <property type="match status" value="1"/>
</dbReference>
<feature type="active site" evidence="7">
    <location>
        <position position="52"/>
    </location>
</feature>
<dbReference type="Proteomes" id="UP000268469">
    <property type="component" value="Unassembled WGS sequence"/>
</dbReference>
<dbReference type="SUPFAM" id="SSF53335">
    <property type="entry name" value="S-adenosyl-L-methionine-dependent methyltransferases"/>
    <property type="match status" value="1"/>
</dbReference>
<keyword evidence="3 7" id="KW-0963">Cytoplasm</keyword>